<evidence type="ECO:0000313" key="2">
    <source>
        <dbReference type="Proteomes" id="UP001610334"/>
    </source>
</evidence>
<dbReference type="EMBL" id="JBFXLT010000031">
    <property type="protein sequence ID" value="KAL2814756.1"/>
    <property type="molecule type" value="Genomic_DNA"/>
</dbReference>
<reference evidence="1 2" key="1">
    <citation type="submission" date="2024-07" db="EMBL/GenBank/DDBJ databases">
        <title>Section-level genome sequencing and comparative genomics of Aspergillus sections Usti and Cavernicolus.</title>
        <authorList>
            <consortium name="Lawrence Berkeley National Laboratory"/>
            <person name="Nybo J.L."/>
            <person name="Vesth T.C."/>
            <person name="Theobald S."/>
            <person name="Frisvad J.C."/>
            <person name="Larsen T.O."/>
            <person name="Kjaerboelling I."/>
            <person name="Rothschild-Mancinelli K."/>
            <person name="Lyhne E.K."/>
            <person name="Kogle M.E."/>
            <person name="Barry K."/>
            <person name="Clum A."/>
            <person name="Na H."/>
            <person name="Ledsgaard L."/>
            <person name="Lin J."/>
            <person name="Lipzen A."/>
            <person name="Kuo A."/>
            <person name="Riley R."/>
            <person name="Mondo S."/>
            <person name="Labutti K."/>
            <person name="Haridas S."/>
            <person name="Pangalinan J."/>
            <person name="Salamov A.A."/>
            <person name="Simmons B.A."/>
            <person name="Magnuson J.K."/>
            <person name="Chen J."/>
            <person name="Drula E."/>
            <person name="Henrissat B."/>
            <person name="Wiebenga A."/>
            <person name="Lubbers R.J."/>
            <person name="Gomes A.C."/>
            <person name="Makela M.R."/>
            <person name="Stajich J."/>
            <person name="Grigoriev I.V."/>
            <person name="Mortensen U.H."/>
            <person name="De Vries R.P."/>
            <person name="Baker S.E."/>
            <person name="Andersen M.R."/>
        </authorList>
    </citation>
    <scope>NUCLEOTIDE SEQUENCE [LARGE SCALE GENOMIC DNA]</scope>
    <source>
        <strain evidence="1 2">CBS 588.65</strain>
    </source>
</reference>
<proteinExistence type="predicted"/>
<organism evidence="1 2">
    <name type="scientific">Aspergillus granulosus</name>
    <dbReference type="NCBI Taxonomy" id="176169"/>
    <lineage>
        <taxon>Eukaryota</taxon>
        <taxon>Fungi</taxon>
        <taxon>Dikarya</taxon>
        <taxon>Ascomycota</taxon>
        <taxon>Pezizomycotina</taxon>
        <taxon>Eurotiomycetes</taxon>
        <taxon>Eurotiomycetidae</taxon>
        <taxon>Eurotiales</taxon>
        <taxon>Aspergillaceae</taxon>
        <taxon>Aspergillus</taxon>
        <taxon>Aspergillus subgen. Nidulantes</taxon>
    </lineage>
</organism>
<accession>A0ABR4HGZ6</accession>
<comment type="caution">
    <text evidence="1">The sequence shown here is derived from an EMBL/GenBank/DDBJ whole genome shotgun (WGS) entry which is preliminary data.</text>
</comment>
<name>A0ABR4HGZ6_9EURO</name>
<sequence length="158" mass="18377">MQDIAIAMKVLQAERSYLLPRPEAYQPVARPCGYCSQCSMDHGNKRIASQTFQTRFKTCRRFARNWKSGASVYSILRFSTAANPEKALPCCPLFHRQHWKTFAFSPFTALQVLYSLFSCLKSSVSWNQPKAKRITKFCDLVPRIEEIYRREQQKAQQN</sequence>
<protein>
    <submittedName>
        <fullName evidence="1">Uncharacterized protein</fullName>
    </submittedName>
</protein>
<evidence type="ECO:0000313" key="1">
    <source>
        <dbReference type="EMBL" id="KAL2814756.1"/>
    </source>
</evidence>
<keyword evidence="2" id="KW-1185">Reference proteome</keyword>
<gene>
    <name evidence="1" type="ORF">BJX63DRAFT_190436</name>
</gene>
<dbReference type="Proteomes" id="UP001610334">
    <property type="component" value="Unassembled WGS sequence"/>
</dbReference>